<sequence length="186" mass="21018">MSSFSSKINLNIPKSQKPPSTHPQRKPPRTQHPTSQEALTPLCSGTPRIHHPHPDTRQDNSLQLALMLGEKRSQRLQLQLPRHSKHMPPSPPFPNLNTHTIPTPPPRSTQRACLKMLNTRMLRRIIPRGPPSKPQNARIAKTDFTLLLLTSHYCPTTLRPNTLCTKRCWISSLELGHTIPSPFLSS</sequence>
<protein>
    <submittedName>
        <fullName evidence="2">Uncharacterized protein</fullName>
    </submittedName>
</protein>
<feature type="compositionally biased region" description="Polar residues" evidence="1">
    <location>
        <begin position="1"/>
        <end position="19"/>
    </location>
</feature>
<gene>
    <name evidence="2" type="ORF">K491DRAFT_397057</name>
</gene>
<proteinExistence type="predicted"/>
<evidence type="ECO:0000313" key="2">
    <source>
        <dbReference type="EMBL" id="KAF2656207.1"/>
    </source>
</evidence>
<feature type="region of interest" description="Disordered" evidence="1">
    <location>
        <begin position="82"/>
        <end position="108"/>
    </location>
</feature>
<name>A0A6A6TA67_9PLEO</name>
<accession>A0A6A6TA67</accession>
<evidence type="ECO:0000313" key="3">
    <source>
        <dbReference type="Proteomes" id="UP000799324"/>
    </source>
</evidence>
<dbReference type="EMBL" id="MU004339">
    <property type="protein sequence ID" value="KAF2656207.1"/>
    <property type="molecule type" value="Genomic_DNA"/>
</dbReference>
<organism evidence="2 3">
    <name type="scientific">Lophiostoma macrostomum CBS 122681</name>
    <dbReference type="NCBI Taxonomy" id="1314788"/>
    <lineage>
        <taxon>Eukaryota</taxon>
        <taxon>Fungi</taxon>
        <taxon>Dikarya</taxon>
        <taxon>Ascomycota</taxon>
        <taxon>Pezizomycotina</taxon>
        <taxon>Dothideomycetes</taxon>
        <taxon>Pleosporomycetidae</taxon>
        <taxon>Pleosporales</taxon>
        <taxon>Lophiostomataceae</taxon>
        <taxon>Lophiostoma</taxon>
    </lineage>
</organism>
<evidence type="ECO:0000256" key="1">
    <source>
        <dbReference type="SAM" id="MobiDB-lite"/>
    </source>
</evidence>
<keyword evidence="3" id="KW-1185">Reference proteome</keyword>
<feature type="region of interest" description="Disordered" evidence="1">
    <location>
        <begin position="1"/>
        <end position="58"/>
    </location>
</feature>
<dbReference type="AlphaFoldDB" id="A0A6A6TA67"/>
<dbReference type="Proteomes" id="UP000799324">
    <property type="component" value="Unassembled WGS sequence"/>
</dbReference>
<reference evidence="2" key="1">
    <citation type="journal article" date="2020" name="Stud. Mycol.">
        <title>101 Dothideomycetes genomes: a test case for predicting lifestyles and emergence of pathogens.</title>
        <authorList>
            <person name="Haridas S."/>
            <person name="Albert R."/>
            <person name="Binder M."/>
            <person name="Bloem J."/>
            <person name="Labutti K."/>
            <person name="Salamov A."/>
            <person name="Andreopoulos B."/>
            <person name="Baker S."/>
            <person name="Barry K."/>
            <person name="Bills G."/>
            <person name="Bluhm B."/>
            <person name="Cannon C."/>
            <person name="Castanera R."/>
            <person name="Culley D."/>
            <person name="Daum C."/>
            <person name="Ezra D."/>
            <person name="Gonzalez J."/>
            <person name="Henrissat B."/>
            <person name="Kuo A."/>
            <person name="Liang C."/>
            <person name="Lipzen A."/>
            <person name="Lutzoni F."/>
            <person name="Magnuson J."/>
            <person name="Mondo S."/>
            <person name="Nolan M."/>
            <person name="Ohm R."/>
            <person name="Pangilinan J."/>
            <person name="Park H.-J."/>
            <person name="Ramirez L."/>
            <person name="Alfaro M."/>
            <person name="Sun H."/>
            <person name="Tritt A."/>
            <person name="Yoshinaga Y."/>
            <person name="Zwiers L.-H."/>
            <person name="Turgeon B."/>
            <person name="Goodwin S."/>
            <person name="Spatafora J."/>
            <person name="Crous P."/>
            <person name="Grigoriev I."/>
        </authorList>
    </citation>
    <scope>NUCLEOTIDE SEQUENCE</scope>
    <source>
        <strain evidence="2">CBS 122681</strain>
    </source>
</reference>